<name>A0A398CBL9_9BURK</name>
<evidence type="ECO:0000313" key="2">
    <source>
        <dbReference type="EMBL" id="RID99121.1"/>
    </source>
</evidence>
<dbReference type="AlphaFoldDB" id="A0A398CBL9"/>
<feature type="coiled-coil region" evidence="1">
    <location>
        <begin position="76"/>
        <end position="103"/>
    </location>
</feature>
<evidence type="ECO:0000313" key="3">
    <source>
        <dbReference type="Proteomes" id="UP000266302"/>
    </source>
</evidence>
<protein>
    <recommendedName>
        <fullName evidence="4">Swt1-like HEPN domain-containing protein</fullName>
    </recommendedName>
</protein>
<organism evidence="2 3">
    <name type="scientific">Simplicispira hankyongi</name>
    <dbReference type="NCBI Taxonomy" id="2315688"/>
    <lineage>
        <taxon>Bacteria</taxon>
        <taxon>Pseudomonadati</taxon>
        <taxon>Pseudomonadota</taxon>
        <taxon>Betaproteobacteria</taxon>
        <taxon>Burkholderiales</taxon>
        <taxon>Comamonadaceae</taxon>
        <taxon>Simplicispira</taxon>
    </lineage>
</organism>
<comment type="caution">
    <text evidence="2">The sequence shown here is derived from an EMBL/GenBank/DDBJ whole genome shotgun (WGS) entry which is preliminary data.</text>
</comment>
<evidence type="ECO:0000256" key="1">
    <source>
        <dbReference type="SAM" id="Coils"/>
    </source>
</evidence>
<reference evidence="2 3" key="1">
    <citation type="submission" date="2018-09" db="EMBL/GenBank/DDBJ databases">
        <title>Draft genome of Simplicispira sp. NY-02.</title>
        <authorList>
            <person name="Im W.T."/>
        </authorList>
    </citation>
    <scope>NUCLEOTIDE SEQUENCE [LARGE SCALE GENOMIC DNA]</scope>
    <source>
        <strain evidence="2 3">NY-02</strain>
    </source>
</reference>
<gene>
    <name evidence="2" type="ORF">D3F03_01330</name>
</gene>
<dbReference type="Proteomes" id="UP000266302">
    <property type="component" value="Unassembled WGS sequence"/>
</dbReference>
<accession>A0A398CBL9</accession>
<evidence type="ECO:0008006" key="4">
    <source>
        <dbReference type="Google" id="ProtNLM"/>
    </source>
</evidence>
<keyword evidence="1" id="KW-0175">Coiled coil</keyword>
<dbReference type="EMBL" id="QXJC01000001">
    <property type="protein sequence ID" value="RID99121.1"/>
    <property type="molecule type" value="Genomic_DNA"/>
</dbReference>
<keyword evidence="3" id="KW-1185">Reference proteome</keyword>
<proteinExistence type="predicted"/>
<sequence length="218" mass="25559">MVIGVLAEHYKDEYTMLTYLARGDILDFTELAESDQTYTQHLVGYGVLSRSQQGFDFKIDAVKKHLAKREKYKTLNLSNEEKLAEISERRNKIEQKLRKLVSQVLRTLHGEQQAKQLILAKHDTKKRTRFLALEYKHLFDANKYEIYLDDLRDLIRKDWEAGFRNIFSEDVERFNSRMILLNSIGRSDAHAKNVPDSDMQSFRGAMSWLEEKVGGYFS</sequence>